<dbReference type="InterPro" id="IPR011419">
    <property type="entry name" value="ATP12_ATP_synth-F1-assembly"/>
</dbReference>
<dbReference type="STRING" id="1458461.BN1012_Phect3265"/>
<dbReference type="GO" id="GO:0043461">
    <property type="term" value="P:proton-transporting ATP synthase complex assembly"/>
    <property type="evidence" value="ECO:0007669"/>
    <property type="project" value="InterPro"/>
</dbReference>
<name>X5MFA9_9HYPH</name>
<dbReference type="HOGENOM" id="CLU_047893_3_0_5"/>
<accession>X5MFA9</accession>
<dbReference type="EMBL" id="HG966617">
    <property type="protein sequence ID" value="CDO61477.1"/>
    <property type="molecule type" value="Genomic_DNA"/>
</dbReference>
<evidence type="ECO:0000256" key="2">
    <source>
        <dbReference type="ARBA" id="ARBA00022946"/>
    </source>
</evidence>
<evidence type="ECO:0000313" key="4">
    <source>
        <dbReference type="EMBL" id="CDO61477.1"/>
    </source>
</evidence>
<protein>
    <submittedName>
        <fullName evidence="4">Chaperone required for the assembly of the mitochondrial F1-ATPase</fullName>
    </submittedName>
</protein>
<dbReference type="KEGG" id="pect:BN1012_Phect3265"/>
<dbReference type="AlphaFoldDB" id="X5MFA9"/>
<sequence length="253" mass="27413">MSDTDKPTFVATYDPEGERDARLSKRFYKVAASAKRDDGFAIALDERELKTPGRRAVRVPSAELGEAVAAEWEAQASHIDPSTMPRTRIVTTAIDRVALDNGPAIDEIVGYAGTDLVCYRADDPEELVALQGQAWDPLLEWFAEATGARLKATSGIIHVQQDDEALRQVALLLKEVDPISLTALHTLVTISGSAVIGLAMLKGHLDAKAAYAASRVDETFQINKWGEDQEAAERAAFHKVEFDAAAEVLGLLA</sequence>
<dbReference type="Proteomes" id="UP000032160">
    <property type="component" value="Chromosome I"/>
</dbReference>
<evidence type="ECO:0000256" key="1">
    <source>
        <dbReference type="ARBA" id="ARBA00008231"/>
    </source>
</evidence>
<organism evidence="4 5">
    <name type="scientific">Candidatus Phaeomarinibacter ectocarpi</name>
    <dbReference type="NCBI Taxonomy" id="1458461"/>
    <lineage>
        <taxon>Bacteria</taxon>
        <taxon>Pseudomonadati</taxon>
        <taxon>Pseudomonadota</taxon>
        <taxon>Alphaproteobacteria</taxon>
        <taxon>Hyphomicrobiales</taxon>
        <taxon>Parvibaculaceae</taxon>
        <taxon>Candidatus Phaeomarinibacter</taxon>
    </lineage>
</organism>
<evidence type="ECO:0000256" key="3">
    <source>
        <dbReference type="ARBA" id="ARBA00023186"/>
    </source>
</evidence>
<dbReference type="Gene3D" id="3.30.2180.10">
    <property type="entry name" value="ATP12-like"/>
    <property type="match status" value="1"/>
</dbReference>
<dbReference type="RefSeq" id="WP_043949257.1">
    <property type="nucleotide sequence ID" value="NZ_HG966617.1"/>
</dbReference>
<dbReference type="InterPro" id="IPR023335">
    <property type="entry name" value="ATP12_ortho_dom_sf"/>
</dbReference>
<dbReference type="Gene3D" id="1.10.3580.10">
    <property type="entry name" value="ATP12 ATPase"/>
    <property type="match status" value="1"/>
</dbReference>
<dbReference type="InterPro" id="IPR042272">
    <property type="entry name" value="ATP12_ATP_synth-F1-assembly_N"/>
</dbReference>
<evidence type="ECO:0000313" key="5">
    <source>
        <dbReference type="Proteomes" id="UP000032160"/>
    </source>
</evidence>
<keyword evidence="2" id="KW-0809">Transit peptide</keyword>
<dbReference type="Pfam" id="PF07542">
    <property type="entry name" value="ATP12"/>
    <property type="match status" value="1"/>
</dbReference>
<dbReference type="SUPFAM" id="SSF160909">
    <property type="entry name" value="ATP12-like"/>
    <property type="match status" value="1"/>
</dbReference>
<dbReference type="PANTHER" id="PTHR21013">
    <property type="entry name" value="ATP SYNTHASE MITOCHONDRIAL F1 COMPLEX ASSEMBLY FACTOR 2/ATP12 PROTEIN, MITOCHONDRIAL PRECURSOR"/>
    <property type="match status" value="1"/>
</dbReference>
<dbReference type="OrthoDB" id="9797825at2"/>
<reference evidence="4 5" key="1">
    <citation type="journal article" date="2014" name="Front. Genet.">
        <title>Genome and metabolic network of "Candidatus Phaeomarinobacter ectocarpi" Ec32, a new candidate genus of Alphaproteobacteria frequently associated with brown algae.</title>
        <authorList>
            <person name="Dittami S.M."/>
            <person name="Barbeyron T."/>
            <person name="Boyen C."/>
            <person name="Cambefort J."/>
            <person name="Collet G."/>
            <person name="Delage L."/>
            <person name="Gobet A."/>
            <person name="Groisillier A."/>
            <person name="Leblanc C."/>
            <person name="Michel G."/>
            <person name="Scornet D."/>
            <person name="Siegel A."/>
            <person name="Tapia J.E."/>
            <person name="Tonon T."/>
        </authorList>
    </citation>
    <scope>NUCLEOTIDE SEQUENCE [LARGE SCALE GENOMIC DNA]</scope>
    <source>
        <strain evidence="4 5">Ec32</strain>
    </source>
</reference>
<keyword evidence="5" id="KW-1185">Reference proteome</keyword>
<keyword evidence="3" id="KW-0143">Chaperone</keyword>
<dbReference type="PANTHER" id="PTHR21013:SF10">
    <property type="entry name" value="ATP SYNTHASE MITOCHONDRIAL F1 COMPLEX ASSEMBLY FACTOR 2"/>
    <property type="match status" value="1"/>
</dbReference>
<proteinExistence type="inferred from homology"/>
<gene>
    <name evidence="4" type="ORF">BN1012_Phect3265</name>
</gene>
<comment type="similarity">
    <text evidence="1">Belongs to the ATP12 family.</text>
</comment>